<dbReference type="Gene3D" id="2.130.10.10">
    <property type="entry name" value="YVTN repeat-like/Quinoprotein amine dehydrogenase"/>
    <property type="match status" value="1"/>
</dbReference>
<dbReference type="InterPro" id="IPR015943">
    <property type="entry name" value="WD40/YVTN_repeat-like_dom_sf"/>
</dbReference>
<evidence type="ECO:0000256" key="1">
    <source>
        <dbReference type="SAM" id="SignalP"/>
    </source>
</evidence>
<dbReference type="Proteomes" id="UP001138757">
    <property type="component" value="Unassembled WGS sequence"/>
</dbReference>
<proteinExistence type="predicted"/>
<evidence type="ECO:0000313" key="3">
    <source>
        <dbReference type="Proteomes" id="UP001138757"/>
    </source>
</evidence>
<comment type="caution">
    <text evidence="2">The sequence shown here is derived from an EMBL/GenBank/DDBJ whole genome shotgun (WGS) entry which is preliminary data.</text>
</comment>
<feature type="signal peptide" evidence="1">
    <location>
        <begin position="1"/>
        <end position="19"/>
    </location>
</feature>
<accession>A0A9X1D9A4</accession>
<keyword evidence="1" id="KW-0732">Signal</keyword>
<dbReference type="RefSeq" id="WP_214621230.1">
    <property type="nucleotide sequence ID" value="NZ_JAHGAW010000001.1"/>
</dbReference>
<sequence>MRRVIGLLALILASGTALAQAVVPPPAGMSASQTRARISAGMARSDPQEVAAAAELLARMGGSLTQESQDRIAAFVSPEQAAALKRNFAANAQPIETSGLFAQVPVEYRIVEGMAHDPKTGRMFIGTVVDGKLLVASGLGWREVLLPQGLGGLFGMRIDPDRRRLWVANGVADPVKDRSSIAPGLLEIDLDTLKLIDWKGMPAGAEGSPGDVALGPDGTAYVSDGLRGGIYQCRPGCTALETLVAPGTFKSPQGMVVSRDGNDLIVADYSGGLARVTLGDGKVNWLEVREAAMLDGIDGLMRHGDALVAIQNGTNPRRIIRIILNEDETRVDAVDVIERANPAWGEPTLGTISEDKLVYVADSQWEVYGVGGVLNPGKPPRATALRAVPLPAL</sequence>
<gene>
    <name evidence="2" type="ORF">KK488_00775</name>
</gene>
<organism evidence="2 3">
    <name type="scientific">Sphingobium nicotianae</name>
    <dbReference type="NCBI Taxonomy" id="2782607"/>
    <lineage>
        <taxon>Bacteria</taxon>
        <taxon>Pseudomonadati</taxon>
        <taxon>Pseudomonadota</taxon>
        <taxon>Alphaproteobacteria</taxon>
        <taxon>Sphingomonadales</taxon>
        <taxon>Sphingomonadaceae</taxon>
        <taxon>Sphingobium</taxon>
    </lineage>
</organism>
<dbReference type="AlphaFoldDB" id="A0A9X1D9A4"/>
<protein>
    <recommendedName>
        <fullName evidence="4">SMP-30/Gluconolactonase/LRE-like region domain-containing protein</fullName>
    </recommendedName>
</protein>
<reference evidence="2" key="1">
    <citation type="submission" date="2021-05" db="EMBL/GenBank/DDBJ databases">
        <title>Genome of Sphingobium sp. strain.</title>
        <authorList>
            <person name="Fan R."/>
        </authorList>
    </citation>
    <scope>NUCLEOTIDE SEQUENCE</scope>
    <source>
        <strain evidence="2">H33</strain>
    </source>
</reference>
<evidence type="ECO:0008006" key="4">
    <source>
        <dbReference type="Google" id="ProtNLM"/>
    </source>
</evidence>
<keyword evidence="3" id="KW-1185">Reference proteome</keyword>
<dbReference type="SUPFAM" id="SSF63829">
    <property type="entry name" value="Calcium-dependent phosphotriesterase"/>
    <property type="match status" value="1"/>
</dbReference>
<feature type="chain" id="PRO_5040723726" description="SMP-30/Gluconolactonase/LRE-like region domain-containing protein" evidence="1">
    <location>
        <begin position="20"/>
        <end position="393"/>
    </location>
</feature>
<dbReference type="EMBL" id="JAHGAW010000001">
    <property type="protein sequence ID" value="MBT2185478.1"/>
    <property type="molecule type" value="Genomic_DNA"/>
</dbReference>
<evidence type="ECO:0000313" key="2">
    <source>
        <dbReference type="EMBL" id="MBT2185478.1"/>
    </source>
</evidence>
<name>A0A9X1D9A4_9SPHN</name>